<sequence>MTKDELEKILWSIALPGFPQLLDGKIAKGVLFIGLEILINVQSNFNTAIMLSFQGKMEEAAQLTNYQWLMFYPCLYFFAMWDAYRDAIGEKRPFMYIPFAFSAYLVTVGVMYSTTFRIKNVLLGPIWLPMICAPIGLGVGFMLMKVTKRFIRSEDQK</sequence>
<dbReference type="RefSeq" id="WP_157318707.1">
    <property type="nucleotide sequence ID" value="NZ_WSEM01000008.1"/>
</dbReference>
<proteinExistence type="predicted"/>
<evidence type="ECO:0000256" key="1">
    <source>
        <dbReference type="SAM" id="Phobius"/>
    </source>
</evidence>
<evidence type="ECO:0000313" key="3">
    <source>
        <dbReference type="Proteomes" id="UP000467637"/>
    </source>
</evidence>
<dbReference type="Proteomes" id="UP000467637">
    <property type="component" value="Unassembled WGS sequence"/>
</dbReference>
<keyword evidence="1" id="KW-0812">Transmembrane</keyword>
<name>A0ABW9U5D8_9BACL</name>
<evidence type="ECO:0000313" key="2">
    <source>
        <dbReference type="EMBL" id="MVQ34676.1"/>
    </source>
</evidence>
<keyword evidence="3" id="KW-1185">Reference proteome</keyword>
<keyword evidence="1" id="KW-0472">Membrane</keyword>
<gene>
    <name evidence="2" type="ORF">GON05_08420</name>
</gene>
<feature type="transmembrane region" description="Helical" evidence="1">
    <location>
        <begin position="126"/>
        <end position="144"/>
    </location>
</feature>
<feature type="transmembrane region" description="Helical" evidence="1">
    <location>
        <begin position="96"/>
        <end position="114"/>
    </location>
</feature>
<protein>
    <submittedName>
        <fullName evidence="2">Uncharacterized protein</fullName>
    </submittedName>
</protein>
<organism evidence="2 3">
    <name type="scientific">Paenibacillus anseongense</name>
    <dbReference type="NCBI Taxonomy" id="2682845"/>
    <lineage>
        <taxon>Bacteria</taxon>
        <taxon>Bacillati</taxon>
        <taxon>Bacillota</taxon>
        <taxon>Bacilli</taxon>
        <taxon>Bacillales</taxon>
        <taxon>Paenibacillaceae</taxon>
        <taxon>Paenibacillus</taxon>
    </lineage>
</organism>
<keyword evidence="1" id="KW-1133">Transmembrane helix</keyword>
<accession>A0ABW9U5D8</accession>
<reference evidence="2 3" key="1">
    <citation type="submission" date="2019-12" db="EMBL/GenBank/DDBJ databases">
        <authorList>
            <person name="Huq M.A."/>
        </authorList>
    </citation>
    <scope>NUCLEOTIDE SEQUENCE [LARGE SCALE GENOMIC DNA]</scope>
    <source>
        <strain evidence="2 3">MAH-34</strain>
    </source>
</reference>
<comment type="caution">
    <text evidence="2">The sequence shown here is derived from an EMBL/GenBank/DDBJ whole genome shotgun (WGS) entry which is preliminary data.</text>
</comment>
<dbReference type="EMBL" id="WSEM01000008">
    <property type="protein sequence ID" value="MVQ34676.1"/>
    <property type="molecule type" value="Genomic_DNA"/>
</dbReference>